<accession>A0ABS7AA64</accession>
<dbReference type="PANTHER" id="PTHR30386">
    <property type="entry name" value="MEMBRANE FUSION SUBUNIT OF EMRAB-TOLC MULTIDRUG EFFLUX PUMP"/>
    <property type="match status" value="1"/>
</dbReference>
<dbReference type="SUPFAM" id="SSF111369">
    <property type="entry name" value="HlyD-like secretion proteins"/>
    <property type="match status" value="2"/>
</dbReference>
<dbReference type="RefSeq" id="WP_219763805.1">
    <property type="nucleotide sequence ID" value="NZ_JAHYBZ010000005.1"/>
</dbReference>
<evidence type="ECO:0000313" key="4">
    <source>
        <dbReference type="EMBL" id="MBW6399189.1"/>
    </source>
</evidence>
<feature type="domain" description="Multidrug resistance protein MdtA-like barrel-sandwich hybrid" evidence="2">
    <location>
        <begin position="44"/>
        <end position="225"/>
    </location>
</feature>
<organism evidence="4 5">
    <name type="scientific">Roseomonas alba</name>
    <dbReference type="NCBI Taxonomy" id="2846776"/>
    <lineage>
        <taxon>Bacteria</taxon>
        <taxon>Pseudomonadati</taxon>
        <taxon>Pseudomonadota</taxon>
        <taxon>Alphaproteobacteria</taxon>
        <taxon>Acetobacterales</taxon>
        <taxon>Roseomonadaceae</taxon>
        <taxon>Roseomonas</taxon>
    </lineage>
</organism>
<dbReference type="InterPro" id="IPR058625">
    <property type="entry name" value="MdtA-like_BSH"/>
</dbReference>
<sequence length="328" mass="35437">MLKWIEDHVVRAVLGAALLLWLLYELTALVFAYAGDVRVVAALVTVAPEISGPISALPVRPDEAVAAGQALLTIEPRPFAIAVATASAARDVAQRQHDLAQAAVAEADAAISQAQARLTDAQQELTREQALARSGYAPVEREQDAQRDQIVAQGELLRAQAAAAVARRLVDVRKAELDAAQEVLDSAAYNLSRTQIAAPMAGRLAPFEARPGDNIAARQPVLVLVTDADWRLVANVGERHLKRLRPGQTAWVLLGSDPWRLHRGRVRSVAPAVLSAPVTATEAVVPIVPPETDWIRLPQHFPVEITLPDLPPDVRLFHGATARVVIWF</sequence>
<dbReference type="EMBL" id="JAHYBZ010000005">
    <property type="protein sequence ID" value="MBW6399189.1"/>
    <property type="molecule type" value="Genomic_DNA"/>
</dbReference>
<dbReference type="Proteomes" id="UP001196565">
    <property type="component" value="Unassembled WGS sequence"/>
</dbReference>
<dbReference type="Pfam" id="PF25963">
    <property type="entry name" value="Beta-barrel_AAEA"/>
    <property type="match status" value="1"/>
</dbReference>
<proteinExistence type="predicted"/>
<gene>
    <name evidence="4" type="ORF">KPL78_15105</name>
</gene>
<feature type="coiled-coil region" evidence="1">
    <location>
        <begin position="104"/>
        <end position="131"/>
    </location>
</feature>
<evidence type="ECO:0000313" key="5">
    <source>
        <dbReference type="Proteomes" id="UP001196565"/>
    </source>
</evidence>
<name>A0ABS7AA64_9PROT</name>
<dbReference type="PANTHER" id="PTHR30386:SF24">
    <property type="entry name" value="MULTIDRUG RESISTANCE EFFLUX PUMP"/>
    <property type="match status" value="1"/>
</dbReference>
<evidence type="ECO:0000256" key="1">
    <source>
        <dbReference type="SAM" id="Coils"/>
    </source>
</evidence>
<reference evidence="4 5" key="1">
    <citation type="submission" date="2021-07" db="EMBL/GenBank/DDBJ databases">
        <authorList>
            <person name="So Y."/>
        </authorList>
    </citation>
    <scope>NUCLEOTIDE SEQUENCE [LARGE SCALE GENOMIC DNA]</scope>
    <source>
        <strain evidence="4 5">HJA6</strain>
    </source>
</reference>
<evidence type="ECO:0000259" key="2">
    <source>
        <dbReference type="Pfam" id="PF25917"/>
    </source>
</evidence>
<dbReference type="InterPro" id="IPR058634">
    <property type="entry name" value="AaeA-lik-b-barrel"/>
</dbReference>
<keyword evidence="5" id="KW-1185">Reference proteome</keyword>
<dbReference type="Pfam" id="PF25917">
    <property type="entry name" value="BSH_RND"/>
    <property type="match status" value="1"/>
</dbReference>
<dbReference type="Gene3D" id="2.40.30.170">
    <property type="match status" value="1"/>
</dbReference>
<evidence type="ECO:0000259" key="3">
    <source>
        <dbReference type="Pfam" id="PF25963"/>
    </source>
</evidence>
<comment type="caution">
    <text evidence="4">The sequence shown here is derived from an EMBL/GenBank/DDBJ whole genome shotgun (WGS) entry which is preliminary data.</text>
</comment>
<dbReference type="InterPro" id="IPR050739">
    <property type="entry name" value="MFP"/>
</dbReference>
<protein>
    <submittedName>
        <fullName evidence="4">HlyD family efflux transporter periplasmic adaptor subunit</fullName>
    </submittedName>
</protein>
<keyword evidence="1" id="KW-0175">Coiled coil</keyword>
<feature type="domain" description="p-hydroxybenzoic acid efflux pump subunit AaeA-like beta-barrel" evidence="3">
    <location>
        <begin position="231"/>
        <end position="326"/>
    </location>
</feature>
<dbReference type="Gene3D" id="2.40.50.100">
    <property type="match status" value="1"/>
</dbReference>